<accession>A0A4R2KMR9</accession>
<evidence type="ECO:0000259" key="2">
    <source>
        <dbReference type="Pfam" id="PF07969"/>
    </source>
</evidence>
<gene>
    <name evidence="3" type="ORF">EV688_109145</name>
</gene>
<dbReference type="InterPro" id="IPR033932">
    <property type="entry name" value="YtcJ-like"/>
</dbReference>
<dbReference type="InterPro" id="IPR013108">
    <property type="entry name" value="Amidohydro_3"/>
</dbReference>
<dbReference type="InterPro" id="IPR032466">
    <property type="entry name" value="Metal_Hydrolase"/>
</dbReference>
<dbReference type="SUPFAM" id="SSF51556">
    <property type="entry name" value="Metallo-dependent hydrolases"/>
    <property type="match status" value="1"/>
</dbReference>
<proteinExistence type="predicted"/>
<name>A0A4R2KMR9_9GAMM</name>
<evidence type="ECO:0000313" key="4">
    <source>
        <dbReference type="Proteomes" id="UP000294980"/>
    </source>
</evidence>
<dbReference type="SUPFAM" id="SSF51338">
    <property type="entry name" value="Composite domain of metallo-dependent hydrolases"/>
    <property type="match status" value="1"/>
</dbReference>
<evidence type="ECO:0000313" key="3">
    <source>
        <dbReference type="EMBL" id="TCO75421.1"/>
    </source>
</evidence>
<dbReference type="CDD" id="cd01300">
    <property type="entry name" value="YtcJ_like"/>
    <property type="match status" value="1"/>
</dbReference>
<keyword evidence="1" id="KW-0732">Signal</keyword>
<comment type="caution">
    <text evidence="3">The sequence shown here is derived from an EMBL/GenBank/DDBJ whole genome shotgun (WGS) entry which is preliminary data.</text>
</comment>
<reference evidence="3 4" key="1">
    <citation type="submission" date="2019-03" db="EMBL/GenBank/DDBJ databases">
        <title>Genomic Encyclopedia of Type Strains, Phase IV (KMG-IV): sequencing the most valuable type-strain genomes for metagenomic binning, comparative biology and taxonomic classification.</title>
        <authorList>
            <person name="Goeker M."/>
        </authorList>
    </citation>
    <scope>NUCLEOTIDE SEQUENCE [LARGE SCALE GENOMIC DNA]</scope>
    <source>
        <strain evidence="3 4">DSM 23344</strain>
    </source>
</reference>
<feature type="chain" id="PRO_5020790801" description="Amidohydrolase 3 domain-containing protein" evidence="1">
    <location>
        <begin position="30"/>
        <end position="556"/>
    </location>
</feature>
<dbReference type="Pfam" id="PF07969">
    <property type="entry name" value="Amidohydro_3"/>
    <property type="match status" value="1"/>
</dbReference>
<feature type="domain" description="Amidohydrolase 3" evidence="2">
    <location>
        <begin position="78"/>
        <end position="552"/>
    </location>
</feature>
<dbReference type="AlphaFoldDB" id="A0A4R2KMR9"/>
<sequence>MSRVIPTCLRMTGIALVMSVALLPLSLQAQTLIENVHGYTLKDGERVTFTAMAFDRGLVTAIYTDPQEAAAATVTRRIDGAGATLLPGLIDAHGHVTRHGRLLASVDLAGVASEQAAAARVADFLRTQPGAARVTGGGWNQVLWPGKQFPHRRTLDAVSESVPIALSRVDRHALWVNSAALELADIDSDTPDPAGGQILRDTDGQPTGVLIDNAMQLVLGAFPDEAPAVIATHQSRALHDLARLGMTGVHDAGVTADELTAYRSLLARSALPIRVYAMLRPDSDALLAQGPHVDPSGMLAAQSVKISSDGALGSRGAALEEDYTDQPGHRGLLLLEESVLADTMRRAARAGFQVNTHAIGDRANRLVLDVLEQMQTEGGGAGLRHRVEHAQILRPQDLQRFAALGVIASIQPTHATSDMNMAADRLGNDRLEAAYAWQSLLESGARLAGGSDFPVEQPNPFHGLYSAVTRQDQAGEPPGGWLPTQKMTRDAALALFTEGAAFAGHAEDRVGRLLPGYAADFILVRDDYFRIPEADIWKNRVLSTWVGGEKVYEAGD</sequence>
<dbReference type="Gene3D" id="3.20.20.140">
    <property type="entry name" value="Metal-dependent hydrolases"/>
    <property type="match status" value="1"/>
</dbReference>
<dbReference type="GO" id="GO:0016810">
    <property type="term" value="F:hydrolase activity, acting on carbon-nitrogen (but not peptide) bonds"/>
    <property type="evidence" value="ECO:0007669"/>
    <property type="project" value="InterPro"/>
</dbReference>
<dbReference type="Gene3D" id="2.30.40.10">
    <property type="entry name" value="Urease, subunit C, domain 1"/>
    <property type="match status" value="1"/>
</dbReference>
<evidence type="ECO:0000256" key="1">
    <source>
        <dbReference type="SAM" id="SignalP"/>
    </source>
</evidence>
<organism evidence="3 4">
    <name type="scientific">Chromatocurvus halotolerans</name>
    <dbReference type="NCBI Taxonomy" id="1132028"/>
    <lineage>
        <taxon>Bacteria</taxon>
        <taxon>Pseudomonadati</taxon>
        <taxon>Pseudomonadota</taxon>
        <taxon>Gammaproteobacteria</taxon>
        <taxon>Cellvibrionales</taxon>
        <taxon>Halieaceae</taxon>
        <taxon>Chromatocurvus</taxon>
    </lineage>
</organism>
<dbReference type="PANTHER" id="PTHR22642">
    <property type="entry name" value="IMIDAZOLONEPROPIONASE"/>
    <property type="match status" value="1"/>
</dbReference>
<keyword evidence="4" id="KW-1185">Reference proteome</keyword>
<dbReference type="EMBL" id="SLWX01000009">
    <property type="protein sequence ID" value="TCO75421.1"/>
    <property type="molecule type" value="Genomic_DNA"/>
</dbReference>
<dbReference type="InterPro" id="IPR011059">
    <property type="entry name" value="Metal-dep_hydrolase_composite"/>
</dbReference>
<dbReference type="RefSeq" id="WP_205686648.1">
    <property type="nucleotide sequence ID" value="NZ_QQSW01000011.1"/>
</dbReference>
<dbReference type="PANTHER" id="PTHR22642:SF2">
    <property type="entry name" value="PROTEIN LONG AFTER FAR-RED 3"/>
    <property type="match status" value="1"/>
</dbReference>
<protein>
    <recommendedName>
        <fullName evidence="2">Amidohydrolase 3 domain-containing protein</fullName>
    </recommendedName>
</protein>
<dbReference type="Proteomes" id="UP000294980">
    <property type="component" value="Unassembled WGS sequence"/>
</dbReference>
<dbReference type="Gene3D" id="3.10.310.70">
    <property type="match status" value="1"/>
</dbReference>
<feature type="signal peptide" evidence="1">
    <location>
        <begin position="1"/>
        <end position="29"/>
    </location>
</feature>